<organism evidence="2 3">
    <name type="scientific">Oryza meyeriana var. granulata</name>
    <dbReference type="NCBI Taxonomy" id="110450"/>
    <lineage>
        <taxon>Eukaryota</taxon>
        <taxon>Viridiplantae</taxon>
        <taxon>Streptophyta</taxon>
        <taxon>Embryophyta</taxon>
        <taxon>Tracheophyta</taxon>
        <taxon>Spermatophyta</taxon>
        <taxon>Magnoliopsida</taxon>
        <taxon>Liliopsida</taxon>
        <taxon>Poales</taxon>
        <taxon>Poaceae</taxon>
        <taxon>BOP clade</taxon>
        <taxon>Oryzoideae</taxon>
        <taxon>Oryzeae</taxon>
        <taxon>Oryzinae</taxon>
        <taxon>Oryza</taxon>
        <taxon>Oryza meyeriana</taxon>
    </lineage>
</organism>
<gene>
    <name evidence="2" type="ORF">E2562_000846</name>
</gene>
<accession>A0A6G1CXW3</accession>
<evidence type="ECO:0000313" key="3">
    <source>
        <dbReference type="Proteomes" id="UP000479710"/>
    </source>
</evidence>
<sequence length="101" mass="11054">MCFKFLSSCFGGENDYGQTNRDPSYHRPLSMTPSGNSYQGDSTLPATAVPAATTDAYGAYCGRAAYQQQKPSYASYPPADESARPLAGGWNKKVDRHTYRQ</sequence>
<evidence type="ECO:0000313" key="2">
    <source>
        <dbReference type="EMBL" id="KAF0905036.1"/>
    </source>
</evidence>
<keyword evidence="3" id="KW-1185">Reference proteome</keyword>
<feature type="region of interest" description="Disordered" evidence="1">
    <location>
        <begin position="71"/>
        <end position="101"/>
    </location>
</feature>
<protein>
    <submittedName>
        <fullName evidence="2">Uncharacterized protein</fullName>
    </submittedName>
</protein>
<feature type="region of interest" description="Disordered" evidence="1">
    <location>
        <begin position="11"/>
        <end position="43"/>
    </location>
</feature>
<dbReference type="AlphaFoldDB" id="A0A6G1CXW3"/>
<dbReference type="Proteomes" id="UP000479710">
    <property type="component" value="Unassembled WGS sequence"/>
</dbReference>
<feature type="compositionally biased region" description="Polar residues" evidence="1">
    <location>
        <begin position="31"/>
        <end position="42"/>
    </location>
</feature>
<feature type="compositionally biased region" description="Basic and acidic residues" evidence="1">
    <location>
        <begin position="92"/>
        <end position="101"/>
    </location>
</feature>
<reference evidence="2 3" key="1">
    <citation type="submission" date="2019-11" db="EMBL/GenBank/DDBJ databases">
        <title>Whole genome sequence of Oryza granulata.</title>
        <authorList>
            <person name="Li W."/>
        </authorList>
    </citation>
    <scope>NUCLEOTIDE SEQUENCE [LARGE SCALE GENOMIC DNA]</scope>
    <source>
        <strain evidence="3">cv. Menghai</strain>
        <tissue evidence="2">Leaf</tissue>
    </source>
</reference>
<name>A0A6G1CXW3_9ORYZ</name>
<dbReference type="EMBL" id="SPHZ02000007">
    <property type="protein sequence ID" value="KAF0905036.1"/>
    <property type="molecule type" value="Genomic_DNA"/>
</dbReference>
<evidence type="ECO:0000256" key="1">
    <source>
        <dbReference type="SAM" id="MobiDB-lite"/>
    </source>
</evidence>
<proteinExistence type="predicted"/>
<comment type="caution">
    <text evidence="2">The sequence shown here is derived from an EMBL/GenBank/DDBJ whole genome shotgun (WGS) entry which is preliminary data.</text>
</comment>